<proteinExistence type="inferred from homology"/>
<comment type="subcellular location">
    <subcellularLocation>
        <location evidence="1 5">Bacterial flagellum basal body</location>
    </subcellularLocation>
</comment>
<comment type="function">
    <text evidence="5">A flexible structure which links the flagellar filament to the drive apparatus in the basal body.</text>
</comment>
<evidence type="ECO:0000256" key="2">
    <source>
        <dbReference type="ARBA" id="ARBA00009677"/>
    </source>
</evidence>
<protein>
    <recommendedName>
        <fullName evidence="3 5">Flagellar hook protein FlgE</fullName>
    </recommendedName>
</protein>
<organism evidence="10 11">
    <name type="scientific">Roseimaritima multifibrata</name>
    <dbReference type="NCBI Taxonomy" id="1930274"/>
    <lineage>
        <taxon>Bacteria</taxon>
        <taxon>Pseudomonadati</taxon>
        <taxon>Planctomycetota</taxon>
        <taxon>Planctomycetia</taxon>
        <taxon>Pirellulales</taxon>
        <taxon>Pirellulaceae</taxon>
        <taxon>Roseimaritima</taxon>
    </lineage>
</organism>
<dbReference type="Pfam" id="PF07559">
    <property type="entry name" value="FlgE_D2"/>
    <property type="match status" value="1"/>
</dbReference>
<evidence type="ECO:0000259" key="8">
    <source>
        <dbReference type="Pfam" id="PF07559"/>
    </source>
</evidence>
<evidence type="ECO:0000256" key="3">
    <source>
        <dbReference type="ARBA" id="ARBA00019015"/>
    </source>
</evidence>
<name>A0A517MKP5_9BACT</name>
<evidence type="ECO:0000256" key="1">
    <source>
        <dbReference type="ARBA" id="ARBA00004117"/>
    </source>
</evidence>
<dbReference type="RefSeq" id="WP_145353599.1">
    <property type="nucleotide sequence ID" value="NZ_CP036262.1"/>
</dbReference>
<dbReference type="Proteomes" id="UP000320672">
    <property type="component" value="Chromosome"/>
</dbReference>
<dbReference type="InterPro" id="IPR053967">
    <property type="entry name" value="LlgE_F_G-like_D1"/>
</dbReference>
<evidence type="ECO:0000256" key="4">
    <source>
        <dbReference type="ARBA" id="ARBA00023143"/>
    </source>
</evidence>
<dbReference type="Pfam" id="PF00460">
    <property type="entry name" value="Flg_bb_rod"/>
    <property type="match status" value="1"/>
</dbReference>
<accession>A0A517MKP5</accession>
<dbReference type="GO" id="GO:0009424">
    <property type="term" value="C:bacterial-type flagellum hook"/>
    <property type="evidence" value="ECO:0007669"/>
    <property type="project" value="TreeGrafter"/>
</dbReference>
<evidence type="ECO:0000256" key="5">
    <source>
        <dbReference type="RuleBase" id="RU362116"/>
    </source>
</evidence>
<evidence type="ECO:0000259" key="7">
    <source>
        <dbReference type="Pfam" id="PF06429"/>
    </source>
</evidence>
<dbReference type="KEGG" id="rml:FF011L_42490"/>
<dbReference type="OrthoDB" id="9804559at2"/>
<keyword evidence="10" id="KW-0966">Cell projection</keyword>
<dbReference type="InterPro" id="IPR001444">
    <property type="entry name" value="Flag_bb_rod_N"/>
</dbReference>
<reference evidence="10 11" key="1">
    <citation type="submission" date="2019-02" db="EMBL/GenBank/DDBJ databases">
        <title>Deep-cultivation of Planctomycetes and their phenomic and genomic characterization uncovers novel biology.</title>
        <authorList>
            <person name="Wiegand S."/>
            <person name="Jogler M."/>
            <person name="Boedeker C."/>
            <person name="Pinto D."/>
            <person name="Vollmers J."/>
            <person name="Rivas-Marin E."/>
            <person name="Kohn T."/>
            <person name="Peeters S.H."/>
            <person name="Heuer A."/>
            <person name="Rast P."/>
            <person name="Oberbeckmann S."/>
            <person name="Bunk B."/>
            <person name="Jeske O."/>
            <person name="Meyerdierks A."/>
            <person name="Storesund J.E."/>
            <person name="Kallscheuer N."/>
            <person name="Luecker S."/>
            <person name="Lage O.M."/>
            <person name="Pohl T."/>
            <person name="Merkel B.J."/>
            <person name="Hornburger P."/>
            <person name="Mueller R.-W."/>
            <person name="Bruemmer F."/>
            <person name="Labrenz M."/>
            <person name="Spormann A.M."/>
            <person name="Op den Camp H."/>
            <person name="Overmann J."/>
            <person name="Amann R."/>
            <person name="Jetten M.S.M."/>
            <person name="Mascher T."/>
            <person name="Medema M.H."/>
            <person name="Devos D.P."/>
            <person name="Kaster A.-K."/>
            <person name="Ovreas L."/>
            <person name="Rohde M."/>
            <person name="Galperin M.Y."/>
            <person name="Jogler C."/>
        </authorList>
    </citation>
    <scope>NUCLEOTIDE SEQUENCE [LARGE SCALE GENOMIC DNA]</scope>
    <source>
        <strain evidence="10 11">FF011L</strain>
    </source>
</reference>
<evidence type="ECO:0000259" key="9">
    <source>
        <dbReference type="Pfam" id="PF22692"/>
    </source>
</evidence>
<dbReference type="GO" id="GO:0071978">
    <property type="term" value="P:bacterial-type flagellum-dependent swarming motility"/>
    <property type="evidence" value="ECO:0007669"/>
    <property type="project" value="TreeGrafter"/>
</dbReference>
<feature type="domain" description="Flagellar basal body rod protein N-terminal" evidence="6">
    <location>
        <begin position="7"/>
        <end position="37"/>
    </location>
</feature>
<dbReference type="Gene3D" id="2.60.98.20">
    <property type="entry name" value="Flagellar hook protein FlgE"/>
    <property type="match status" value="1"/>
</dbReference>
<dbReference type="SUPFAM" id="SSF117143">
    <property type="entry name" value="Flagellar hook protein flgE"/>
    <property type="match status" value="2"/>
</dbReference>
<feature type="domain" description="Flagellar hook protein FlgE/F/G-like D1" evidence="9">
    <location>
        <begin position="97"/>
        <end position="155"/>
    </location>
</feature>
<dbReference type="InterPro" id="IPR037058">
    <property type="entry name" value="Falgellar_hook_FlgE_sf"/>
</dbReference>
<dbReference type="NCBIfam" id="TIGR03506">
    <property type="entry name" value="FlgEFG_subfam"/>
    <property type="match status" value="2"/>
</dbReference>
<gene>
    <name evidence="10" type="primary">flgE</name>
    <name evidence="10" type="ORF">FF011L_42490</name>
</gene>
<dbReference type="Pfam" id="PF22692">
    <property type="entry name" value="LlgE_F_G_D1"/>
    <property type="match status" value="1"/>
</dbReference>
<dbReference type="AlphaFoldDB" id="A0A517MKP5"/>
<dbReference type="GO" id="GO:0009425">
    <property type="term" value="C:bacterial-type flagellum basal body"/>
    <property type="evidence" value="ECO:0007669"/>
    <property type="project" value="UniProtKB-SubCell"/>
</dbReference>
<dbReference type="PANTHER" id="PTHR30435">
    <property type="entry name" value="FLAGELLAR PROTEIN"/>
    <property type="match status" value="1"/>
</dbReference>
<evidence type="ECO:0000259" key="6">
    <source>
        <dbReference type="Pfam" id="PF00460"/>
    </source>
</evidence>
<keyword evidence="11" id="KW-1185">Reference proteome</keyword>
<dbReference type="PANTHER" id="PTHR30435:SF1">
    <property type="entry name" value="FLAGELLAR HOOK PROTEIN FLGE"/>
    <property type="match status" value="1"/>
</dbReference>
<evidence type="ECO:0000313" key="10">
    <source>
        <dbReference type="EMBL" id="QDS95453.1"/>
    </source>
</evidence>
<feature type="domain" description="Flagellar basal-body/hook protein C-terminal" evidence="7">
    <location>
        <begin position="767"/>
        <end position="811"/>
    </location>
</feature>
<dbReference type="Pfam" id="PF06429">
    <property type="entry name" value="Flg_bbr_C"/>
    <property type="match status" value="1"/>
</dbReference>
<keyword evidence="4 5" id="KW-0975">Bacterial flagellum</keyword>
<feature type="domain" description="Flagellar hook protein FlgE D2" evidence="8">
    <location>
        <begin position="574"/>
        <end position="692"/>
    </location>
</feature>
<keyword evidence="10" id="KW-0969">Cilium</keyword>
<sequence>MGLASALTTALTGLSAAETQIDVIGNNLANSQTVGFKESRVNYATQFLQTLSLGAAPTVDNGGTNPRQVGLGVQVAEIAQNFAQGTIEISSSPSDLAIQGDGFFMVEAASGERLYTRNGIFKLNADGELVNSTGQRLLGYGVDDLFRIQQSGLVPLEVPLGTESVAKATENVTLEGTLTPEGDVATVSQVIESQVLGDGMVPRPDGTSVALSTAPLPSSSGVSVDTTAAGTVPAGTYEYRVALVDSTGNESVLSGSIAATVGAGNSIRLNGLPVDADGRDYPTVNVYRTDTNGSDLFFLGSAASGGDFIDDGSAAIDLARPADTENLTGNYSYMVTYYKAGEPESRPSPILGPRNVANGRITLTDFPDPPVPPESGGFPEYDSIRIYRNLAGDQNNFFLVDTVSPGETYTDSKTDAEITDLTVSGNKTLDRDGPTIDSNTLLTNVLRRDGATYEAIFKAGTLSYEGRKGGRALGAKELTITENTTVQELIDFVEAASGVQTSQIDAQNPIPTSENNITGESGELVPGGLIKDGAIRFVSNTGELNALEIDLTAFRLTDELGNVTVPNMAFGTVQEAEGQSAASDFIVYDSLGVPINVRVTAALESRSDEQTTYRWYADSASNQVNDSNAITVGTGLVTFDGNGNFVSSTNSRVNVNRQGVPSVSPLQFDLDFSAVSGLASQDASLAATRQDGSAPGVLNNFVVGEDGGLRGVFSNGITRDLGQIRLARFANPVGLEVRGANLYAQGINTGLPVEGAPGENGIGTVVGGALELSNTDIGKDLVGLVLASTQYRGNSRVITTSQQLLDELLNLRR</sequence>
<dbReference type="InterPro" id="IPR020013">
    <property type="entry name" value="Flagellar_FlgE/F/G"/>
</dbReference>
<dbReference type="InterPro" id="IPR011491">
    <property type="entry name" value="FlgE_D2"/>
</dbReference>
<comment type="similarity">
    <text evidence="2 5">Belongs to the flagella basal body rod proteins family.</text>
</comment>
<dbReference type="EMBL" id="CP036262">
    <property type="protein sequence ID" value="QDS95453.1"/>
    <property type="molecule type" value="Genomic_DNA"/>
</dbReference>
<evidence type="ECO:0000313" key="11">
    <source>
        <dbReference type="Proteomes" id="UP000320672"/>
    </source>
</evidence>
<keyword evidence="10" id="KW-0282">Flagellum</keyword>
<dbReference type="InterPro" id="IPR010930">
    <property type="entry name" value="Flg_bb/hook_C_dom"/>
</dbReference>
<dbReference type="InterPro" id="IPR037925">
    <property type="entry name" value="FlgE/F/G-like"/>
</dbReference>
<dbReference type="GO" id="GO:0005829">
    <property type="term" value="C:cytosol"/>
    <property type="evidence" value="ECO:0007669"/>
    <property type="project" value="TreeGrafter"/>
</dbReference>